<accession>A0A4Y1RGJ2</accession>
<reference evidence="1" key="1">
    <citation type="journal article" date="2019" name="Science">
        <title>Mutation of a bHLH transcription factor allowed almond domestication.</title>
        <authorList>
            <person name="Sanchez-Perez R."/>
            <person name="Pavan S."/>
            <person name="Mazzeo R."/>
            <person name="Moldovan C."/>
            <person name="Aiese Cigliano R."/>
            <person name="Del Cueto J."/>
            <person name="Ricciardi F."/>
            <person name="Lotti C."/>
            <person name="Ricciardi L."/>
            <person name="Dicenta F."/>
            <person name="Lopez-Marques R.L."/>
            <person name="Lindberg Moller B."/>
        </authorList>
    </citation>
    <scope>NUCLEOTIDE SEQUENCE</scope>
</reference>
<proteinExistence type="predicted"/>
<sequence length="136" mass="15283">MSRVRQEFPKGDIQGGKIVTQLPIRSVLRETRRRATTKSVRLETLPAKKRPKGDAGCARSFLKGGRHASYGKYPVSYGRRRAATKASYGMCRTHSESFKGNPGTHKSLKEDVQSKHRLVTQAVHKSNMEIEVEKCN</sequence>
<protein>
    <submittedName>
        <fullName evidence="1">Uncharacterized protein</fullName>
    </submittedName>
</protein>
<organism evidence="1">
    <name type="scientific">Prunus dulcis</name>
    <name type="common">Almond</name>
    <name type="synonym">Amygdalus dulcis</name>
    <dbReference type="NCBI Taxonomy" id="3755"/>
    <lineage>
        <taxon>Eukaryota</taxon>
        <taxon>Viridiplantae</taxon>
        <taxon>Streptophyta</taxon>
        <taxon>Embryophyta</taxon>
        <taxon>Tracheophyta</taxon>
        <taxon>Spermatophyta</taxon>
        <taxon>Magnoliopsida</taxon>
        <taxon>eudicotyledons</taxon>
        <taxon>Gunneridae</taxon>
        <taxon>Pentapetalae</taxon>
        <taxon>rosids</taxon>
        <taxon>fabids</taxon>
        <taxon>Rosales</taxon>
        <taxon>Rosaceae</taxon>
        <taxon>Amygdaloideae</taxon>
        <taxon>Amygdaleae</taxon>
        <taxon>Prunus</taxon>
    </lineage>
</organism>
<evidence type="ECO:0000313" key="1">
    <source>
        <dbReference type="EMBL" id="BBH03304.1"/>
    </source>
</evidence>
<gene>
    <name evidence="1" type="ORF">Prudu_014140</name>
</gene>
<dbReference type="AlphaFoldDB" id="A0A4Y1RGJ2"/>
<name>A0A4Y1RGJ2_PRUDU</name>
<dbReference type="EMBL" id="AP019301">
    <property type="protein sequence ID" value="BBH03304.1"/>
    <property type="molecule type" value="Genomic_DNA"/>
</dbReference>